<keyword evidence="1" id="KW-1133">Transmembrane helix</keyword>
<gene>
    <name evidence="2" type="ordered locus">Arnit_0854</name>
</gene>
<name>D5V2T6_ARCNC</name>
<dbReference type="eggNOG" id="ENOG5033ID4">
    <property type="taxonomic scope" value="Bacteria"/>
</dbReference>
<keyword evidence="1" id="KW-0812">Transmembrane</keyword>
<feature type="transmembrane region" description="Helical" evidence="1">
    <location>
        <begin position="12"/>
        <end position="30"/>
    </location>
</feature>
<accession>D5V2T6</accession>
<dbReference type="AlphaFoldDB" id="D5V2T6"/>
<dbReference type="KEGG" id="ant:Arnit_0854"/>
<proteinExistence type="predicted"/>
<evidence type="ECO:0000256" key="1">
    <source>
        <dbReference type="SAM" id="Phobius"/>
    </source>
</evidence>
<dbReference type="RefSeq" id="WP_013134663.1">
    <property type="nucleotide sequence ID" value="NC_014166.1"/>
</dbReference>
<protein>
    <submittedName>
        <fullName evidence="2">Uncharacterized protein</fullName>
    </submittedName>
</protein>
<keyword evidence="3" id="KW-1185">Reference proteome</keyword>
<sequence length="163" mass="18270">MPQEKKPNNLKSAILQVAIVLFIVAGYFLIDFSSLYQSLKGEAKFVTQDSSCDLHQSSCSVKIQDGTTFELSINPKSIPLMQSIKFEIKSSNKELKNLHLNIYATNMFMGDFNLPIKNLGNGNYEAEGTLPTCPVGNMQWNADIRIEKINKTIGARFQFKTGR</sequence>
<dbReference type="Proteomes" id="UP000000939">
    <property type="component" value="Chromosome"/>
</dbReference>
<organism evidence="2 3">
    <name type="scientific">Arcobacter nitrofigilis (strain ATCC 33309 / DSM 7299 / CCUG 15893 / LMG 7604 / NCTC 12251 / CI)</name>
    <name type="common">Campylobacter nitrofigilis</name>
    <dbReference type="NCBI Taxonomy" id="572480"/>
    <lineage>
        <taxon>Bacteria</taxon>
        <taxon>Pseudomonadati</taxon>
        <taxon>Campylobacterota</taxon>
        <taxon>Epsilonproteobacteria</taxon>
        <taxon>Campylobacterales</taxon>
        <taxon>Arcobacteraceae</taxon>
        <taxon>Arcobacter</taxon>
    </lineage>
</organism>
<keyword evidence="1" id="KW-0472">Membrane</keyword>
<evidence type="ECO:0000313" key="3">
    <source>
        <dbReference type="Proteomes" id="UP000000939"/>
    </source>
</evidence>
<dbReference type="STRING" id="572480.Arnit_0854"/>
<dbReference type="HOGENOM" id="CLU_135540_0_0_7"/>
<dbReference type="OrthoDB" id="5339420at2"/>
<evidence type="ECO:0000313" key="2">
    <source>
        <dbReference type="EMBL" id="ADG92518.1"/>
    </source>
</evidence>
<reference evidence="2 3" key="1">
    <citation type="journal article" date="2010" name="Stand. Genomic Sci.">
        <title>Complete genome sequence of Arcobacter nitrofigilis type strain (CI).</title>
        <authorList>
            <person name="Pati A."/>
            <person name="Gronow S."/>
            <person name="Lapidus A."/>
            <person name="Copeland A."/>
            <person name="Glavina Del Rio T."/>
            <person name="Nolan M."/>
            <person name="Lucas S."/>
            <person name="Tice H."/>
            <person name="Cheng J.F."/>
            <person name="Han C."/>
            <person name="Chertkov O."/>
            <person name="Bruce D."/>
            <person name="Tapia R."/>
            <person name="Goodwin L."/>
            <person name="Pitluck S."/>
            <person name="Liolios K."/>
            <person name="Ivanova N."/>
            <person name="Mavromatis K."/>
            <person name="Chen A."/>
            <person name="Palaniappan K."/>
            <person name="Land M."/>
            <person name="Hauser L."/>
            <person name="Chang Y.J."/>
            <person name="Jeffries C.D."/>
            <person name="Detter J.C."/>
            <person name="Rohde M."/>
            <person name="Goker M."/>
            <person name="Bristow J."/>
            <person name="Eisen J.A."/>
            <person name="Markowitz V."/>
            <person name="Hugenholtz P."/>
            <person name="Klenk H.P."/>
            <person name="Kyrpides N.C."/>
        </authorList>
    </citation>
    <scope>NUCLEOTIDE SEQUENCE [LARGE SCALE GENOMIC DNA]</scope>
    <source>
        <strain evidence="3">ATCC 33309 / DSM 7299 / CCUG 15893 / LMG 7604 / NCTC 12251 / CI</strain>
    </source>
</reference>
<dbReference type="EMBL" id="CP001999">
    <property type="protein sequence ID" value="ADG92518.1"/>
    <property type="molecule type" value="Genomic_DNA"/>
</dbReference>